<dbReference type="KEGG" id="ttr:Tter_0246"/>
<protein>
    <submittedName>
        <fullName evidence="8">RNA polymerase, sigma-24 subunit, ECF subfamily</fullName>
    </submittedName>
</protein>
<dbReference type="InterPro" id="IPR013324">
    <property type="entry name" value="RNA_pol_sigma_r3/r4-like"/>
</dbReference>
<dbReference type="SUPFAM" id="SSF88946">
    <property type="entry name" value="Sigma2 domain of RNA polymerase sigma factors"/>
    <property type="match status" value="1"/>
</dbReference>
<dbReference type="EMBL" id="CP001825">
    <property type="protein sequence ID" value="ACZ41168.1"/>
    <property type="molecule type" value="Genomic_DNA"/>
</dbReference>
<comment type="similarity">
    <text evidence="1">Belongs to the sigma-70 factor family. ECF subfamily.</text>
</comment>
<dbReference type="NCBIfam" id="TIGR02937">
    <property type="entry name" value="sigma70-ECF"/>
    <property type="match status" value="1"/>
</dbReference>
<dbReference type="InterPro" id="IPR013325">
    <property type="entry name" value="RNA_pol_sigma_r2"/>
</dbReference>
<evidence type="ECO:0000256" key="1">
    <source>
        <dbReference type="ARBA" id="ARBA00010641"/>
    </source>
</evidence>
<dbReference type="eggNOG" id="COG1595">
    <property type="taxonomic scope" value="Bacteria"/>
</dbReference>
<keyword evidence="3" id="KW-0731">Sigma factor</keyword>
<sequence>MKRELRKLIDNEDSANQSNSYSDHDDEYLLYLIKERDHQALAEVVNRYGRLAYSLALRILGDQGWAEEVLQDVLVKLWQKPDMYDPKRGDLRRWLLSVTHNAAIDNLRGRHGSEQKYEVGFEKFDILPDGYEDPSEDVVRKLQAEEVRGALALIPSEQKEVIELAYYGGMTISQIAKLTGASTGTVKTRMRLGMMKLRQILTSSGASE</sequence>
<dbReference type="SUPFAM" id="SSF88659">
    <property type="entry name" value="Sigma3 and sigma4 domains of RNA polymerase sigma factors"/>
    <property type="match status" value="1"/>
</dbReference>
<dbReference type="InterPro" id="IPR007627">
    <property type="entry name" value="RNA_pol_sigma70_r2"/>
</dbReference>
<dbReference type="Gene3D" id="1.10.10.10">
    <property type="entry name" value="Winged helix-like DNA-binding domain superfamily/Winged helix DNA-binding domain"/>
    <property type="match status" value="1"/>
</dbReference>
<dbReference type="RefSeq" id="WP_012874203.1">
    <property type="nucleotide sequence ID" value="NC_013525.1"/>
</dbReference>
<dbReference type="InterPro" id="IPR014284">
    <property type="entry name" value="RNA_pol_sigma-70_dom"/>
</dbReference>
<dbReference type="Gene3D" id="1.10.1740.10">
    <property type="match status" value="1"/>
</dbReference>
<gene>
    <name evidence="8" type="ordered locus">Tter_0246</name>
</gene>
<evidence type="ECO:0000313" key="8">
    <source>
        <dbReference type="EMBL" id="ACZ41168.1"/>
    </source>
</evidence>
<name>D1CE12_THET1</name>
<dbReference type="GO" id="GO:0016987">
    <property type="term" value="F:sigma factor activity"/>
    <property type="evidence" value="ECO:0007669"/>
    <property type="project" value="UniProtKB-KW"/>
</dbReference>
<feature type="domain" description="RNA polymerase sigma-70 region 2" evidence="6">
    <location>
        <begin position="45"/>
        <end position="110"/>
    </location>
</feature>
<dbReference type="CDD" id="cd06171">
    <property type="entry name" value="Sigma70_r4"/>
    <property type="match status" value="1"/>
</dbReference>
<dbReference type="InterPro" id="IPR039425">
    <property type="entry name" value="RNA_pol_sigma-70-like"/>
</dbReference>
<keyword evidence="2" id="KW-0805">Transcription regulation</keyword>
<evidence type="ECO:0000256" key="2">
    <source>
        <dbReference type="ARBA" id="ARBA00023015"/>
    </source>
</evidence>
<dbReference type="InterPro" id="IPR036388">
    <property type="entry name" value="WH-like_DNA-bd_sf"/>
</dbReference>
<dbReference type="OrthoDB" id="9784272at2"/>
<dbReference type="Pfam" id="PF08281">
    <property type="entry name" value="Sigma70_r4_2"/>
    <property type="match status" value="1"/>
</dbReference>
<dbReference type="Pfam" id="PF04542">
    <property type="entry name" value="Sigma70_r2"/>
    <property type="match status" value="1"/>
</dbReference>
<dbReference type="PANTHER" id="PTHR43133">
    <property type="entry name" value="RNA POLYMERASE ECF-TYPE SIGMA FACTO"/>
    <property type="match status" value="1"/>
</dbReference>
<evidence type="ECO:0000256" key="3">
    <source>
        <dbReference type="ARBA" id="ARBA00023082"/>
    </source>
</evidence>
<dbReference type="Proteomes" id="UP000000323">
    <property type="component" value="Chromosome 1"/>
</dbReference>
<dbReference type="PANTHER" id="PTHR43133:SF62">
    <property type="entry name" value="RNA POLYMERASE SIGMA FACTOR SIGZ"/>
    <property type="match status" value="1"/>
</dbReference>
<dbReference type="InterPro" id="IPR013249">
    <property type="entry name" value="RNA_pol_sigma70_r4_t2"/>
</dbReference>
<keyword evidence="4" id="KW-0804">Transcription</keyword>
<feature type="compositionally biased region" description="Basic and acidic residues" evidence="5">
    <location>
        <begin position="1"/>
        <end position="10"/>
    </location>
</feature>
<dbReference type="GO" id="GO:0003677">
    <property type="term" value="F:DNA binding"/>
    <property type="evidence" value="ECO:0007669"/>
    <property type="project" value="InterPro"/>
</dbReference>
<dbReference type="HOGENOM" id="CLU_047691_9_3_0"/>
<evidence type="ECO:0000256" key="4">
    <source>
        <dbReference type="ARBA" id="ARBA00023163"/>
    </source>
</evidence>
<keyword evidence="9" id="KW-1185">Reference proteome</keyword>
<accession>D1CE12</accession>
<proteinExistence type="inferred from homology"/>
<feature type="domain" description="RNA polymerase sigma factor 70 region 4 type 2" evidence="7">
    <location>
        <begin position="145"/>
        <end position="197"/>
    </location>
</feature>
<dbReference type="GO" id="GO:0006352">
    <property type="term" value="P:DNA-templated transcription initiation"/>
    <property type="evidence" value="ECO:0007669"/>
    <property type="project" value="InterPro"/>
</dbReference>
<evidence type="ECO:0000259" key="7">
    <source>
        <dbReference type="Pfam" id="PF08281"/>
    </source>
</evidence>
<dbReference type="AlphaFoldDB" id="D1CE12"/>
<evidence type="ECO:0000313" key="9">
    <source>
        <dbReference type="Proteomes" id="UP000000323"/>
    </source>
</evidence>
<evidence type="ECO:0000256" key="5">
    <source>
        <dbReference type="SAM" id="MobiDB-lite"/>
    </source>
</evidence>
<dbReference type="STRING" id="525904.Tter_0246"/>
<reference evidence="9" key="1">
    <citation type="journal article" date="2010" name="Stand. Genomic Sci.">
        <title>Complete genome sequence of 'Thermobaculum terrenum' type strain (YNP1).</title>
        <authorList>
            <person name="Kiss H."/>
            <person name="Cleland D."/>
            <person name="Lapidus A."/>
            <person name="Lucas S."/>
            <person name="Glavina Del Rio T."/>
            <person name="Nolan M."/>
            <person name="Tice H."/>
            <person name="Han C."/>
            <person name="Goodwin L."/>
            <person name="Pitluck S."/>
            <person name="Liolios K."/>
            <person name="Ivanova N."/>
            <person name="Mavromatis K."/>
            <person name="Ovchinnikova G."/>
            <person name="Pati A."/>
            <person name="Chen A."/>
            <person name="Palaniappan K."/>
            <person name="Land M."/>
            <person name="Hauser L."/>
            <person name="Chang Y."/>
            <person name="Jeffries C."/>
            <person name="Lu M."/>
            <person name="Brettin T."/>
            <person name="Detter J."/>
            <person name="Goker M."/>
            <person name="Tindall B."/>
            <person name="Beck B."/>
            <person name="McDermott T."/>
            <person name="Woyke T."/>
            <person name="Bristow J."/>
            <person name="Eisen J."/>
            <person name="Markowitz V."/>
            <person name="Hugenholtz P."/>
            <person name="Kyrpides N."/>
            <person name="Klenk H."/>
            <person name="Cheng J."/>
        </authorList>
    </citation>
    <scope>NUCLEOTIDE SEQUENCE [LARGE SCALE GENOMIC DNA]</scope>
    <source>
        <strain evidence="9">ATCC BAA-798 / YNP1</strain>
    </source>
</reference>
<organism evidence="8 9">
    <name type="scientific">Thermobaculum terrenum (strain ATCC BAA-798 / CCMEE 7001 / YNP1)</name>
    <dbReference type="NCBI Taxonomy" id="525904"/>
    <lineage>
        <taxon>Bacteria</taxon>
        <taxon>Bacillati</taxon>
        <taxon>Chloroflexota</taxon>
        <taxon>Chloroflexia</taxon>
        <taxon>Candidatus Thermobaculales</taxon>
        <taxon>Candidatus Thermobaculaceae</taxon>
        <taxon>Thermobaculum</taxon>
    </lineage>
</organism>
<evidence type="ECO:0000259" key="6">
    <source>
        <dbReference type="Pfam" id="PF04542"/>
    </source>
</evidence>
<feature type="region of interest" description="Disordered" evidence="5">
    <location>
        <begin position="1"/>
        <end position="21"/>
    </location>
</feature>